<dbReference type="InterPro" id="IPR022385">
    <property type="entry name" value="Rhs_assc_core"/>
</dbReference>
<dbReference type="SUPFAM" id="SSF54001">
    <property type="entry name" value="Cysteine proteinases"/>
    <property type="match status" value="1"/>
</dbReference>
<dbReference type="Gene3D" id="3.10.620.30">
    <property type="match status" value="1"/>
</dbReference>
<evidence type="ECO:0000256" key="1">
    <source>
        <dbReference type="ARBA" id="ARBA00022737"/>
    </source>
</evidence>
<evidence type="ECO:0000313" key="6">
    <source>
        <dbReference type="EMBL" id="AKJ30176.1"/>
    </source>
</evidence>
<feature type="domain" description="DUF6531" evidence="4">
    <location>
        <begin position="719"/>
        <end position="789"/>
    </location>
</feature>
<dbReference type="Gene3D" id="2.180.10.10">
    <property type="entry name" value="RHS repeat-associated core"/>
    <property type="match status" value="3"/>
</dbReference>
<feature type="region of interest" description="Disordered" evidence="2">
    <location>
        <begin position="1"/>
        <end position="32"/>
    </location>
</feature>
<keyword evidence="1" id="KW-0677">Repeat</keyword>
<evidence type="ECO:0000313" key="7">
    <source>
        <dbReference type="Proteomes" id="UP000035352"/>
    </source>
</evidence>
<dbReference type="InterPro" id="IPR006530">
    <property type="entry name" value="YD"/>
</dbReference>
<evidence type="ECO:0000259" key="5">
    <source>
        <dbReference type="Pfam" id="PF25023"/>
    </source>
</evidence>
<dbReference type="STRING" id="413882.AAW51_3485"/>
<dbReference type="Pfam" id="PF20148">
    <property type="entry name" value="DUF6531"/>
    <property type="match status" value="1"/>
</dbReference>
<dbReference type="KEGG" id="pbh:AAW51_3485"/>
<feature type="domain" description="Teneurin-like YD-shell" evidence="5">
    <location>
        <begin position="1328"/>
        <end position="1459"/>
    </location>
</feature>
<dbReference type="NCBIfam" id="TIGR01643">
    <property type="entry name" value="YD_repeat_2x"/>
    <property type="match status" value="2"/>
</dbReference>
<dbReference type="Proteomes" id="UP000035352">
    <property type="component" value="Chromosome"/>
</dbReference>
<dbReference type="InterPro" id="IPR002931">
    <property type="entry name" value="Transglutaminase-like"/>
</dbReference>
<accession>A0A0G3BS00</accession>
<dbReference type="InterPro" id="IPR050708">
    <property type="entry name" value="T6SS_VgrG/RHS"/>
</dbReference>
<protein>
    <submittedName>
        <fullName evidence="6">Uncharacterized protein</fullName>
    </submittedName>
</protein>
<dbReference type="InterPro" id="IPR038765">
    <property type="entry name" value="Papain-like_cys_pep_sf"/>
</dbReference>
<reference evidence="6 7" key="1">
    <citation type="submission" date="2015-05" db="EMBL/GenBank/DDBJ databases">
        <authorList>
            <person name="Tang B."/>
            <person name="Yu Y."/>
        </authorList>
    </citation>
    <scope>NUCLEOTIDE SEQUENCE [LARGE SCALE GENOMIC DNA]</scope>
    <source>
        <strain evidence="6 7">DSM 7029</strain>
    </source>
</reference>
<dbReference type="Pfam" id="PF25023">
    <property type="entry name" value="TEN_YD-shell"/>
    <property type="match status" value="1"/>
</dbReference>
<proteinExistence type="predicted"/>
<dbReference type="EMBL" id="CP011371">
    <property type="protein sequence ID" value="AKJ30176.1"/>
    <property type="molecule type" value="Genomic_DNA"/>
</dbReference>
<keyword evidence="7" id="KW-1185">Reference proteome</keyword>
<evidence type="ECO:0000259" key="3">
    <source>
        <dbReference type="Pfam" id="PF01841"/>
    </source>
</evidence>
<evidence type="ECO:0000256" key="2">
    <source>
        <dbReference type="SAM" id="MobiDB-lite"/>
    </source>
</evidence>
<sequence length="2038" mass="220362">MLLSAGHAAGDVNGHGNRPASKGHRMQLAPAQQQKLGAVEAASHRGIGHVPLALVDGRDAERVVRSRRLPAEVEERLRANAAKAVQLKAAPTTVASTAVTASAAAATPGNSIAELARALRHDPDLIYEYVSNNIAYVHGWGFQKGAEGAVLDQRGTAFDLASLMVALLRESGIAADYVYGAIELSGGDLQSWMGVDPADACAARQYFGNAQVPVIVTWIAEDVPCPGGKSALVGMQFRHVWVRAVINGKPYVFDPSFKSHLIHSGTSLAAAAGYDAADFLAAARAGATITPDFVQGINRTAIRNKLTGYATKLAAHIRATSPSSTLTDWIGGRTAFPSHGQKLRQTALPYQSPDVPVEIWNSVPSGYYPTLRVQYRDIDRTYTSTELYGKRLSITYTAAREPVLMLEGVEQAKGMPVPAWRADILLLEVVHHPYLDPSVNQTSRVTITQGGAYVIGNAWGSAGRAVAEHHRTVLGNARSAGAADSSEEVLGSSLALLSSLWIAQTSQTLELIDRLAETDTVVHHLVGVAGYGVDRYNSGRPFVDLPANRVSVVHRRGDERRAQAVVLAQAMHASVLESAAVHQTTELQAASTVSLIDRAVATNQRIFDARSANFDTVVRPQLQDCDQFLSDFRAVTRNGGRLIVPGSCQLVEGNWAGVGYFDVAADGNRIGAMISEVPGIARAGGYAGSSLSFAETVRRSSSTAIAPTRLYQTAGHTYGDPVDTFRGHFLFENDDLQAGNGEFPRGLPLRRLYSSGMRAQAGPLGKGWTHSLASSATVSSDGTQVLGEDSVLDAVPALVEIMVALDLLADPTPSLDKVVISTLGQRWFGDQLVSNTVVVRQGMNGELFVRMPDGSYNAPPGNSAKLTKAADGTYTYETVNRVKLLFDATGKLITYTEPSGIQAKFTYEGANVKEVSNSLGRVLTFTYVNGRVDAVSDGFRSVRYTYDENGNLSTFKNAAQHVQTYKYDLPGRMTQNFYPSHPTVAFATNEYDSLGRVRTQLNAHGKRYTYYFSGHRSEEVDPLGGSKVSYFRPDGQVERSIDELGRATVLSYDGLGRLIEKRLPEGNNVGYEYDDVTCASAEKRCTNNVLVTTQTPKTSSESPLTTRYTYERAYHQVETVKDPKGYVTEYKYTAQGLPFTVTGPADATGARPFTQVDYTAYSRAGYPTFYLPTAKTVKTTASNSVVTTTTYDAAKRYVPKTMTADAGTGKLNLVTTYTYDAIGNLLQVDGPRTDVADITKYAYDAERRIWHTTDPVGQVVRTFYDANGRPTGVAEMVDTRWEATCRTYSPSGKVLRESGPWSVAQATECPPVAPAVRITDHTYDDLDRSKRVIENLPAADGGNRITETEYFANGSVKSVKRAVGTPLEQVYSAFTYTDNGLLKTVKDAKNNLTTYEYDGHDRRIKVRYPHPTTVNLSSTTDFEQFGYDNNGNVTSHRKRNGQTVTLLYDAMNRVVGRNQPTAADNLVFSYDLAGRRTGAKYANGVHAVSYVWDNAGRLKSTQSGRQVLQYLYDNAGNRVRMTWPEGGFFVTTSYDAANRPKEIKELGTNLLARYEYIGLSNRRYQAVHANGNLSQYNYAYGRLSLVGHAINGDGFDVTFTSRFNQVLEVKAEDVSNDVYLWKGATAGSKSYAANGLNQYTTAAGAALTYDRNGNLAGDGTWTYTYDTDNKLKSATKTGFSAGLGYDAEGRLHRTVMAGVTTHLRYDGTDLVAEYDDAGKVLRRYVHGPGGGEPLVWYEGADTSKKNWFYADGRGSIVGTAGSAGTSTAVFTYGPYGEPNVSTGVRFRYTGQQLFGPLNLYFHNARFYSPSLGRFLQTDPIGYGDGPNLYAYAGNDPVNLADPSGTSSIQAGRFVCGLSCQSYAGQSLGSQLQNQARFASRRDAAIGVIVPFYEIVMKHDRGMNVSGTDIALEAAGMVPVGKVLKVGKLAKGRVFTSPDPLVGDLATKIDAAYPGHVVGVNVPIHNAAGQLVTDADILLKNGVVQVKSGGGKGLTSQLQRTEQATGLPTIGYGPDLKPSILRSCAATNCEKTLIEVVKP</sequence>
<dbReference type="NCBIfam" id="TIGR03696">
    <property type="entry name" value="Rhs_assc_core"/>
    <property type="match status" value="1"/>
</dbReference>
<evidence type="ECO:0000259" key="4">
    <source>
        <dbReference type="Pfam" id="PF20148"/>
    </source>
</evidence>
<organism evidence="6 7">
    <name type="scientific">Caldimonas brevitalea</name>
    <dbReference type="NCBI Taxonomy" id="413882"/>
    <lineage>
        <taxon>Bacteria</taxon>
        <taxon>Pseudomonadati</taxon>
        <taxon>Pseudomonadota</taxon>
        <taxon>Betaproteobacteria</taxon>
        <taxon>Burkholderiales</taxon>
        <taxon>Sphaerotilaceae</taxon>
        <taxon>Caldimonas</taxon>
    </lineage>
</organism>
<feature type="domain" description="Transglutaminase-like" evidence="3">
    <location>
        <begin position="125"/>
        <end position="192"/>
    </location>
</feature>
<dbReference type="PANTHER" id="PTHR32305:SF15">
    <property type="entry name" value="PROTEIN RHSA-RELATED"/>
    <property type="match status" value="1"/>
</dbReference>
<dbReference type="PATRIC" id="fig|413882.6.peg.3639"/>
<dbReference type="Pfam" id="PF01841">
    <property type="entry name" value="Transglut_core"/>
    <property type="match status" value="1"/>
</dbReference>
<dbReference type="InterPro" id="IPR045351">
    <property type="entry name" value="DUF6531"/>
</dbReference>
<dbReference type="PANTHER" id="PTHR32305">
    <property type="match status" value="1"/>
</dbReference>
<name>A0A0G3BS00_9BURK</name>
<dbReference type="InterPro" id="IPR056823">
    <property type="entry name" value="TEN-like_YD-shell"/>
</dbReference>
<gene>
    <name evidence="6" type="ORF">AAW51_3485</name>
</gene>